<reference evidence="2" key="1">
    <citation type="journal article" date="2019" name="Int. J. Syst. Evol. Microbiol.">
        <title>The Global Catalogue of Microorganisms (GCM) 10K type strain sequencing project: providing services to taxonomists for standard genome sequencing and annotation.</title>
        <authorList>
            <consortium name="The Broad Institute Genomics Platform"/>
            <consortium name="The Broad Institute Genome Sequencing Center for Infectious Disease"/>
            <person name="Wu L."/>
            <person name="Ma J."/>
        </authorList>
    </citation>
    <scope>NUCLEOTIDE SEQUENCE [LARGE SCALE GENOMIC DNA]</scope>
    <source>
        <strain evidence="2">CGMCC 1.15420</strain>
    </source>
</reference>
<organism evidence="1 2">
    <name type="scientific">Paenibacillus aceti</name>
    <dbReference type="NCBI Taxonomy" id="1820010"/>
    <lineage>
        <taxon>Bacteria</taxon>
        <taxon>Bacillati</taxon>
        <taxon>Bacillota</taxon>
        <taxon>Bacilli</taxon>
        <taxon>Bacillales</taxon>
        <taxon>Paenibacillaceae</taxon>
        <taxon>Paenibacillus</taxon>
    </lineage>
</organism>
<dbReference type="EMBL" id="BMIW01000003">
    <property type="protein sequence ID" value="GGF86567.1"/>
    <property type="molecule type" value="Genomic_DNA"/>
</dbReference>
<accession>A0ABQ1VPB1</accession>
<keyword evidence="2" id="KW-1185">Reference proteome</keyword>
<comment type="caution">
    <text evidence="1">The sequence shown here is derived from an EMBL/GenBank/DDBJ whole genome shotgun (WGS) entry which is preliminary data.</text>
</comment>
<sequence>MGTINLQGVGSVSAISAGELKVGDVCVWNFGYKSEVVDVIVSKTGKTITAMLKSCNDGIVRGRRLGVNSLVGVAK</sequence>
<name>A0ABQ1VPB1_9BACL</name>
<proteinExistence type="predicted"/>
<protein>
    <submittedName>
        <fullName evidence="1">Uncharacterized protein</fullName>
    </submittedName>
</protein>
<gene>
    <name evidence="1" type="ORF">GCM10010913_05110</name>
</gene>
<dbReference type="Proteomes" id="UP000608420">
    <property type="component" value="Unassembled WGS sequence"/>
</dbReference>
<dbReference type="RefSeq" id="WP_120462559.1">
    <property type="nucleotide sequence ID" value="NZ_BMIW01000003.1"/>
</dbReference>
<evidence type="ECO:0000313" key="1">
    <source>
        <dbReference type="EMBL" id="GGF86567.1"/>
    </source>
</evidence>
<evidence type="ECO:0000313" key="2">
    <source>
        <dbReference type="Proteomes" id="UP000608420"/>
    </source>
</evidence>